<accession>B0BZK2</accession>
<organism evidence="1 2">
    <name type="scientific">Acaryochloris marina (strain MBIC 11017)</name>
    <dbReference type="NCBI Taxonomy" id="329726"/>
    <lineage>
        <taxon>Bacteria</taxon>
        <taxon>Bacillati</taxon>
        <taxon>Cyanobacteriota</taxon>
        <taxon>Cyanophyceae</taxon>
        <taxon>Acaryochloridales</taxon>
        <taxon>Acaryochloridaceae</taxon>
        <taxon>Acaryochloris</taxon>
    </lineage>
</organism>
<reference evidence="1 2" key="1">
    <citation type="journal article" date="2008" name="Proc. Natl. Acad. Sci. U.S.A.">
        <title>Niche adaptation and genome expansion in the chlorophyll d-producing cyanobacterium Acaryochloris marina.</title>
        <authorList>
            <person name="Swingley W.D."/>
            <person name="Chen M."/>
            <person name="Cheung P.C."/>
            <person name="Conrad A.L."/>
            <person name="Dejesa L.C."/>
            <person name="Hao J."/>
            <person name="Honchak B.M."/>
            <person name="Karbach L.E."/>
            <person name="Kurdoglu A."/>
            <person name="Lahiri S."/>
            <person name="Mastrian S.D."/>
            <person name="Miyashita H."/>
            <person name="Page L."/>
            <person name="Ramakrishna P."/>
            <person name="Satoh S."/>
            <person name="Sattley W.M."/>
            <person name="Shimada Y."/>
            <person name="Taylor H.L."/>
            <person name="Tomo T."/>
            <person name="Tsuchiya T."/>
            <person name="Wang Z.T."/>
            <person name="Raymond J."/>
            <person name="Mimuro M."/>
            <person name="Blankenship R.E."/>
            <person name="Touchman J.W."/>
        </authorList>
    </citation>
    <scope>NUCLEOTIDE SEQUENCE [LARGE SCALE GENOMIC DNA]</scope>
    <source>
        <strain evidence="2">MBIC 11017</strain>
    </source>
</reference>
<dbReference type="KEGG" id="amr:AM1_0886"/>
<dbReference type="STRING" id="329726.AM1_0886"/>
<gene>
    <name evidence="1" type="ordered locus">AM1_0886</name>
</gene>
<protein>
    <submittedName>
        <fullName evidence="1">Uncharacterized protein</fullName>
    </submittedName>
</protein>
<evidence type="ECO:0000313" key="2">
    <source>
        <dbReference type="Proteomes" id="UP000000268"/>
    </source>
</evidence>
<keyword evidence="2" id="KW-1185">Reference proteome</keyword>
<name>B0BZK2_ACAM1</name>
<evidence type="ECO:0000313" key="1">
    <source>
        <dbReference type="EMBL" id="ABW25928.1"/>
    </source>
</evidence>
<dbReference type="AlphaFoldDB" id="B0BZK2"/>
<sequence length="137" mass="15478">MPSKVSTAQFDGDYDLVPEESPSIAKIQTKLDATTHPKKRENLETLLNLMIEENKVLQIQSGIIRLGTTLQQEFSLQNGKITASVFQGKAVWHEDIGDPGDSSVVTVRLHLQNERLEFSFYDETNEPFEPLVFRKSS</sequence>
<proteinExistence type="predicted"/>
<dbReference type="Proteomes" id="UP000000268">
    <property type="component" value="Chromosome"/>
</dbReference>
<dbReference type="EMBL" id="CP000828">
    <property type="protein sequence ID" value="ABW25928.1"/>
    <property type="molecule type" value="Genomic_DNA"/>
</dbReference>
<dbReference type="HOGENOM" id="CLU_1860808_0_0_3"/>